<dbReference type="AlphaFoldDB" id="A0AA41R7S8"/>
<protein>
    <submittedName>
        <fullName evidence="2">YkgJ family cysteine cluster protein</fullName>
    </submittedName>
</protein>
<feature type="region of interest" description="Disordered" evidence="1">
    <location>
        <begin position="1"/>
        <end position="26"/>
    </location>
</feature>
<dbReference type="RefSeq" id="WP_246914185.1">
    <property type="nucleotide sequence ID" value="NZ_JALJRB010000034.1"/>
</dbReference>
<name>A0AA41R7S8_9BACT</name>
<dbReference type="EMBL" id="JALJRB010000034">
    <property type="protein sequence ID" value="MCJ8502805.1"/>
    <property type="molecule type" value="Genomic_DNA"/>
</dbReference>
<comment type="caution">
    <text evidence="2">The sequence shown here is derived from an EMBL/GenBank/DDBJ whole genome shotgun (WGS) entry which is preliminary data.</text>
</comment>
<dbReference type="Pfam" id="PF03692">
    <property type="entry name" value="CxxCxxCC"/>
    <property type="match status" value="1"/>
</dbReference>
<accession>A0AA41R7S8</accession>
<reference evidence="2" key="1">
    <citation type="submission" date="2022-04" db="EMBL/GenBank/DDBJ databases">
        <title>Desulfatitalea alkaliphila sp. nov., a novel anaerobic sulfate-reducing bacterium isolated from terrestrial mud volcano, Taman Peninsula, Russia.</title>
        <authorList>
            <person name="Khomyakova M.A."/>
            <person name="Merkel A.Y."/>
            <person name="Slobodkin A.I."/>
        </authorList>
    </citation>
    <scope>NUCLEOTIDE SEQUENCE</scope>
    <source>
        <strain evidence="2">M08but</strain>
    </source>
</reference>
<feature type="compositionally biased region" description="Low complexity" evidence="1">
    <location>
        <begin position="14"/>
        <end position="26"/>
    </location>
</feature>
<evidence type="ECO:0000313" key="2">
    <source>
        <dbReference type="EMBL" id="MCJ8502805.1"/>
    </source>
</evidence>
<keyword evidence="3" id="KW-1185">Reference proteome</keyword>
<proteinExistence type="predicted"/>
<dbReference type="InterPro" id="IPR005358">
    <property type="entry name" value="Puta_zinc/iron-chelating_dom"/>
</dbReference>
<sequence>MNQNPQQPQPNPKNPINSTNPTNTSPPCRRCGTCCRKGGPALHLADEQLVTSGRIPLKHLFTIRQGQPASDNVRNIVAPAPTDIIKIKSSGPHNTTCRYYTPDPVGCTIYAHRPLECRLLNCRDTRAIEQTYNQNRLTRAHLLQRIPHLADLVAEHQNKCDPHHITTLIQTLKTTPTDTQARHTLNQITRFDHHLRQLTIEKTNLDPELLDFFFGTPLSAIINRGTGY</sequence>
<dbReference type="Proteomes" id="UP001165427">
    <property type="component" value="Unassembled WGS sequence"/>
</dbReference>
<evidence type="ECO:0000313" key="3">
    <source>
        <dbReference type="Proteomes" id="UP001165427"/>
    </source>
</evidence>
<gene>
    <name evidence="2" type="ORF">MRX98_19675</name>
</gene>
<organism evidence="2 3">
    <name type="scientific">Desulfatitalea alkaliphila</name>
    <dbReference type="NCBI Taxonomy" id="2929485"/>
    <lineage>
        <taxon>Bacteria</taxon>
        <taxon>Pseudomonadati</taxon>
        <taxon>Thermodesulfobacteriota</taxon>
        <taxon>Desulfobacteria</taxon>
        <taxon>Desulfobacterales</taxon>
        <taxon>Desulfosarcinaceae</taxon>
        <taxon>Desulfatitalea</taxon>
    </lineage>
</organism>
<evidence type="ECO:0000256" key="1">
    <source>
        <dbReference type="SAM" id="MobiDB-lite"/>
    </source>
</evidence>